<dbReference type="InterPro" id="IPR021109">
    <property type="entry name" value="Peptidase_aspartic_dom_sf"/>
</dbReference>
<dbReference type="Pfam" id="PF19259">
    <property type="entry name" value="Ty3_capsid"/>
    <property type="match status" value="1"/>
</dbReference>
<evidence type="ECO:0000256" key="3">
    <source>
        <dbReference type="SAM" id="Phobius"/>
    </source>
</evidence>
<organism evidence="5 6">
    <name type="scientific">Mikania micrantha</name>
    <name type="common">bitter vine</name>
    <dbReference type="NCBI Taxonomy" id="192012"/>
    <lineage>
        <taxon>Eukaryota</taxon>
        <taxon>Viridiplantae</taxon>
        <taxon>Streptophyta</taxon>
        <taxon>Embryophyta</taxon>
        <taxon>Tracheophyta</taxon>
        <taxon>Spermatophyta</taxon>
        <taxon>Magnoliopsida</taxon>
        <taxon>eudicotyledons</taxon>
        <taxon>Gunneridae</taxon>
        <taxon>Pentapetalae</taxon>
        <taxon>asterids</taxon>
        <taxon>campanulids</taxon>
        <taxon>Asterales</taxon>
        <taxon>Asteraceae</taxon>
        <taxon>Asteroideae</taxon>
        <taxon>Heliantheae alliance</taxon>
        <taxon>Eupatorieae</taxon>
        <taxon>Mikania</taxon>
    </lineage>
</organism>
<dbReference type="Gene3D" id="2.40.70.10">
    <property type="entry name" value="Acid Proteases"/>
    <property type="match status" value="1"/>
</dbReference>
<feature type="transmembrane region" description="Helical" evidence="3">
    <location>
        <begin position="804"/>
        <end position="822"/>
    </location>
</feature>
<dbReference type="GO" id="GO:0004190">
    <property type="term" value="F:aspartic-type endopeptidase activity"/>
    <property type="evidence" value="ECO:0007669"/>
    <property type="project" value="InterPro"/>
</dbReference>
<dbReference type="PANTHER" id="PTHR15503:SF22">
    <property type="entry name" value="TRANSPOSON TY3-I GAG POLYPROTEIN"/>
    <property type="match status" value="1"/>
</dbReference>
<feature type="transmembrane region" description="Helical" evidence="3">
    <location>
        <begin position="685"/>
        <end position="703"/>
    </location>
</feature>
<keyword evidence="6" id="KW-1185">Reference proteome</keyword>
<feature type="transmembrane region" description="Helical" evidence="3">
    <location>
        <begin position="871"/>
        <end position="894"/>
    </location>
</feature>
<dbReference type="InterPro" id="IPR001969">
    <property type="entry name" value="Aspartic_peptidase_AS"/>
</dbReference>
<evidence type="ECO:0000313" key="5">
    <source>
        <dbReference type="EMBL" id="KAD4386271.1"/>
    </source>
</evidence>
<feature type="domain" description="Ty3 transposon capsid-like protein" evidence="4">
    <location>
        <begin position="109"/>
        <end position="243"/>
    </location>
</feature>
<feature type="transmembrane region" description="Helical" evidence="3">
    <location>
        <begin position="647"/>
        <end position="664"/>
    </location>
</feature>
<dbReference type="AlphaFoldDB" id="A0A5N6NA87"/>
<dbReference type="Pfam" id="PF08284">
    <property type="entry name" value="RVP_2"/>
    <property type="match status" value="1"/>
</dbReference>
<dbReference type="CDD" id="cd00303">
    <property type="entry name" value="retropepsin_like"/>
    <property type="match status" value="1"/>
</dbReference>
<dbReference type="PANTHER" id="PTHR15503">
    <property type="entry name" value="LDOC1 RELATED"/>
    <property type="match status" value="1"/>
</dbReference>
<keyword evidence="3" id="KW-0472">Membrane</keyword>
<feature type="coiled-coil region" evidence="1">
    <location>
        <begin position="9"/>
        <end position="36"/>
    </location>
</feature>
<evidence type="ECO:0000256" key="2">
    <source>
        <dbReference type="SAM" id="MobiDB-lite"/>
    </source>
</evidence>
<sequence length="1128" mass="127481">METRNVTRLDAQDQQIQKINAEIAEMKSSLQVLEADRVASVEFRQFMLAWVKKQEKQKGDGNSGSGSSGGVFSNPDNQGDSGERPTGVPWAVKKVKLPEFSGFDPQGWIQKANLYFDINDTPDELRLRLAQLSMVGVAQHWFTIIIQVRESLSWGDFQSELLQRFSGLEIQNPYEQLAAIKQHDSIHDYIDDFEYLLSLVPRLPESQALGYFIAGLKDDVKQWVRLHRPLSRLDAMYLAKDVEVMLRPNLTEGNLSQSRFRYLHPASNPSGNFRDGLSQLGPVESKGFIGPKGVDRASSGRQDSSRPPWSGKSSSFSQSDGGQVFHKDRGVRSLSRTEWEDRRKKGLCFRCGQQYGPAHKCPEGKLQVLLLGEDEYELSEGDNLRLEQVQLHDEPSDDTPALGTCLALASDGVISNCGGAKTLKFEVTLQGIPISLMVDSGATHNFISRRLVMALGLCASSFSGIHITLGDGYSVFVKDQCLQLPISIGSFQFLIDVLVFDTGNLDLILGMAWLSSLGEVTHDWHHSWMQFHHEGQVVRLQGSSFVQSNSAALQQWLGELEEGDFVNATLCSVTSVLSATQQQALDGFLQGVADVFASPTGLPPARSHDHSIQLTFTFLIWNIEDSNSLESVKGSGWSLTSLDRVKAAMGILICFFYFLYFHFYSWDVDYPGKGRVGKIGETIRVWALPTEMGIMWVGMWWSKTFVNDLLMGHTLYFMGITSFSTCNEDWKEADWHWLLFKGAFWIFILGKVLFWSVSLYDQTLDYKVQHGSVCFLSGSPQICFHSTEGHQGNGSLKGLVTVSLFLWTWVGKIGAVLIIYLVEVGMPFTSRGLHELAYGDKRVGLNFAYWLHLLHVSLVKDSFGCSLIMYWFHMTLWLVCLQFKCSMFLFRLLWATDYYDLGLFDGATWHSRYKGWPVPWPEQPDVRPGDWLVWPLYTTFHSWASLVHVQPLDWWVCSIAGSQNLPFGTVIFWPVVCGPAKSNIFGSMVLGRAGVSALPDAWATECRLGLITRVGLQVLSKICAMGYCLFCWNDVFLGFTDCLVRHHFILAMEWTLAKGSPLNIMKMGILFTSLSWYPQLENFSHHNMVYSLIVRWRDYVSYFVMYLDHLLFVAFLVWYRVLLLCYVS</sequence>
<dbReference type="EMBL" id="SZYD01000013">
    <property type="protein sequence ID" value="KAD4386271.1"/>
    <property type="molecule type" value="Genomic_DNA"/>
</dbReference>
<dbReference type="InterPro" id="IPR045358">
    <property type="entry name" value="Ty3_capsid"/>
</dbReference>
<dbReference type="SUPFAM" id="SSF50630">
    <property type="entry name" value="Acid proteases"/>
    <property type="match status" value="1"/>
</dbReference>
<protein>
    <recommendedName>
        <fullName evidence="4">Ty3 transposon capsid-like protein domain-containing protein</fullName>
    </recommendedName>
</protein>
<keyword evidence="3" id="KW-1133">Transmembrane helix</keyword>
<feature type="compositionally biased region" description="Low complexity" evidence="2">
    <location>
        <begin position="305"/>
        <end position="319"/>
    </location>
</feature>
<dbReference type="InterPro" id="IPR032567">
    <property type="entry name" value="RTL1-rel"/>
</dbReference>
<evidence type="ECO:0000256" key="1">
    <source>
        <dbReference type="SAM" id="Coils"/>
    </source>
</evidence>
<dbReference type="GO" id="GO:0006508">
    <property type="term" value="P:proteolysis"/>
    <property type="evidence" value="ECO:0007669"/>
    <property type="project" value="InterPro"/>
</dbReference>
<dbReference type="OrthoDB" id="1751726at2759"/>
<reference evidence="5 6" key="1">
    <citation type="submission" date="2019-05" db="EMBL/GenBank/DDBJ databases">
        <title>Mikania micrantha, genome provides insights into the molecular mechanism of rapid growth.</title>
        <authorList>
            <person name="Liu B."/>
        </authorList>
    </citation>
    <scope>NUCLEOTIDE SEQUENCE [LARGE SCALE GENOMIC DNA]</scope>
    <source>
        <strain evidence="5">NLD-2019</strain>
        <tissue evidence="5">Leaf</tissue>
    </source>
</reference>
<name>A0A5N6NA87_9ASTR</name>
<comment type="caution">
    <text evidence="5">The sequence shown here is derived from an EMBL/GenBank/DDBJ whole genome shotgun (WGS) entry which is preliminary data.</text>
</comment>
<feature type="transmembrane region" description="Helical" evidence="3">
    <location>
        <begin position="738"/>
        <end position="757"/>
    </location>
</feature>
<dbReference type="Proteomes" id="UP000326396">
    <property type="component" value="Linkage Group LG3"/>
</dbReference>
<evidence type="ECO:0000313" key="6">
    <source>
        <dbReference type="Proteomes" id="UP000326396"/>
    </source>
</evidence>
<keyword evidence="3" id="KW-0812">Transmembrane</keyword>
<feature type="transmembrane region" description="Helical" evidence="3">
    <location>
        <begin position="1099"/>
        <end position="1119"/>
    </location>
</feature>
<feature type="region of interest" description="Disordered" evidence="2">
    <location>
        <begin position="271"/>
        <end position="329"/>
    </location>
</feature>
<feature type="region of interest" description="Disordered" evidence="2">
    <location>
        <begin position="57"/>
        <end position="88"/>
    </location>
</feature>
<proteinExistence type="predicted"/>
<keyword evidence="1" id="KW-0175">Coiled coil</keyword>
<evidence type="ECO:0000259" key="4">
    <source>
        <dbReference type="Pfam" id="PF19259"/>
    </source>
</evidence>
<dbReference type="PROSITE" id="PS00141">
    <property type="entry name" value="ASP_PROTEASE"/>
    <property type="match status" value="1"/>
</dbReference>
<accession>A0A5N6NA87</accession>
<gene>
    <name evidence="5" type="ORF">E3N88_26440</name>
</gene>